<dbReference type="Proteomes" id="UP001161757">
    <property type="component" value="Unassembled WGS sequence"/>
</dbReference>
<reference evidence="2" key="1">
    <citation type="submission" date="2023-01" db="EMBL/GenBank/DDBJ databases">
        <title>Exophiala dermititidis isolated from Cystic Fibrosis Patient.</title>
        <authorList>
            <person name="Kurbessoian T."/>
            <person name="Crocker A."/>
            <person name="Murante D."/>
            <person name="Hogan D.A."/>
            <person name="Stajich J.E."/>
        </authorList>
    </citation>
    <scope>NUCLEOTIDE SEQUENCE</scope>
    <source>
        <strain evidence="2">Ex8</strain>
    </source>
</reference>
<accession>A0AAN6F4B9</accession>
<feature type="region of interest" description="Disordered" evidence="1">
    <location>
        <begin position="103"/>
        <end position="135"/>
    </location>
</feature>
<evidence type="ECO:0000256" key="1">
    <source>
        <dbReference type="SAM" id="MobiDB-lite"/>
    </source>
</evidence>
<proteinExistence type="predicted"/>
<organism evidence="2 3">
    <name type="scientific">Exophiala dermatitidis</name>
    <name type="common">Black yeast-like fungus</name>
    <name type="synonym">Wangiella dermatitidis</name>
    <dbReference type="NCBI Taxonomy" id="5970"/>
    <lineage>
        <taxon>Eukaryota</taxon>
        <taxon>Fungi</taxon>
        <taxon>Dikarya</taxon>
        <taxon>Ascomycota</taxon>
        <taxon>Pezizomycotina</taxon>
        <taxon>Eurotiomycetes</taxon>
        <taxon>Chaetothyriomycetidae</taxon>
        <taxon>Chaetothyriales</taxon>
        <taxon>Herpotrichiellaceae</taxon>
        <taxon>Exophiala</taxon>
    </lineage>
</organism>
<sequence>MSYDLTPPGWYKYISERWHLTQYGSQLEDGAQFEPIEGNSKAGLKLDAVMADYRINAALRKLEDVPASPSSRLIPGSEEESDHIYFQEWYRDMSSTPESIEYPGQSLLKTPPPKRCLSPKAHHSPMSKARHADSDPVLTATVQPKSLKTDAKKISGRIRKKPCRRKHQMLTRAAARQRAGQIQQLFELDRPPSIAELHGFGT</sequence>
<comment type="caution">
    <text evidence="2">The sequence shown here is derived from an EMBL/GenBank/DDBJ whole genome shotgun (WGS) entry which is preliminary data.</text>
</comment>
<evidence type="ECO:0000313" key="3">
    <source>
        <dbReference type="Proteomes" id="UP001161757"/>
    </source>
</evidence>
<dbReference type="AlphaFoldDB" id="A0AAN6F4B9"/>
<protein>
    <submittedName>
        <fullName evidence="2">Uncharacterized protein</fullName>
    </submittedName>
</protein>
<evidence type="ECO:0000313" key="2">
    <source>
        <dbReference type="EMBL" id="KAJ8996114.1"/>
    </source>
</evidence>
<name>A0AAN6F4B9_EXODE</name>
<feature type="compositionally biased region" description="Basic residues" evidence="1">
    <location>
        <begin position="120"/>
        <end position="129"/>
    </location>
</feature>
<dbReference type="EMBL" id="JAJGCB010000001">
    <property type="protein sequence ID" value="KAJ8996114.1"/>
    <property type="molecule type" value="Genomic_DNA"/>
</dbReference>
<gene>
    <name evidence="2" type="ORF">HRR80_000851</name>
</gene>